<dbReference type="EMBL" id="JACYXZ010000003">
    <property type="protein sequence ID" value="MBD8870452.1"/>
    <property type="molecule type" value="Genomic_DNA"/>
</dbReference>
<feature type="region of interest" description="Disordered" evidence="7">
    <location>
        <begin position="1"/>
        <end position="20"/>
    </location>
</feature>
<dbReference type="Pfam" id="PF00528">
    <property type="entry name" value="BPD_transp_1"/>
    <property type="match status" value="1"/>
</dbReference>
<dbReference type="InterPro" id="IPR000515">
    <property type="entry name" value="MetI-like"/>
</dbReference>
<reference evidence="9" key="1">
    <citation type="submission" date="2020-09" db="EMBL/GenBank/DDBJ databases">
        <title>Nocardioides sp. strain MJB4 16S ribosomal RNA gene Genome sequencing and assembly.</title>
        <authorList>
            <person name="Kim I."/>
        </authorList>
    </citation>
    <scope>NUCLEOTIDE SEQUENCE</scope>
    <source>
        <strain evidence="9">MJB4</strain>
    </source>
</reference>
<gene>
    <name evidence="9" type="ORF">IE331_12520</name>
</gene>
<feature type="transmembrane region" description="Helical" evidence="6">
    <location>
        <begin position="212"/>
        <end position="232"/>
    </location>
</feature>
<dbReference type="PANTHER" id="PTHR30177">
    <property type="entry name" value="GLYCINE BETAINE/L-PROLINE TRANSPORT SYSTEM PERMEASE PROTEIN PROW"/>
    <property type="match status" value="1"/>
</dbReference>
<evidence type="ECO:0000256" key="1">
    <source>
        <dbReference type="ARBA" id="ARBA00004141"/>
    </source>
</evidence>
<comment type="subcellular location">
    <subcellularLocation>
        <location evidence="6">Cell membrane</location>
        <topology evidence="6">Multi-pass membrane protein</topology>
    </subcellularLocation>
    <subcellularLocation>
        <location evidence="1">Membrane</location>
        <topology evidence="1">Multi-pass membrane protein</topology>
    </subcellularLocation>
</comment>
<evidence type="ECO:0000256" key="7">
    <source>
        <dbReference type="SAM" id="MobiDB-lite"/>
    </source>
</evidence>
<dbReference type="GO" id="GO:0031460">
    <property type="term" value="P:glycine betaine transport"/>
    <property type="evidence" value="ECO:0007669"/>
    <property type="project" value="TreeGrafter"/>
</dbReference>
<feature type="domain" description="ABC transmembrane type-1" evidence="8">
    <location>
        <begin position="76"/>
        <end position="257"/>
    </location>
</feature>
<keyword evidence="5 6" id="KW-0472">Membrane</keyword>
<evidence type="ECO:0000313" key="9">
    <source>
        <dbReference type="EMBL" id="MBD8870452.1"/>
    </source>
</evidence>
<dbReference type="PANTHER" id="PTHR30177:SF4">
    <property type="entry name" value="OSMOPROTECTANT IMPORT PERMEASE PROTEIN OSMW"/>
    <property type="match status" value="1"/>
</dbReference>
<dbReference type="RefSeq" id="WP_192143747.1">
    <property type="nucleotide sequence ID" value="NZ_JACYXZ010000003.1"/>
</dbReference>
<dbReference type="GO" id="GO:0005886">
    <property type="term" value="C:plasma membrane"/>
    <property type="evidence" value="ECO:0007669"/>
    <property type="project" value="UniProtKB-SubCell"/>
</dbReference>
<protein>
    <submittedName>
        <fullName evidence="9">ABC transporter permease</fullName>
    </submittedName>
</protein>
<dbReference type="AlphaFoldDB" id="A0A927Q1S4"/>
<feature type="transmembrane region" description="Helical" evidence="6">
    <location>
        <begin position="80"/>
        <end position="101"/>
    </location>
</feature>
<evidence type="ECO:0000256" key="4">
    <source>
        <dbReference type="ARBA" id="ARBA00022989"/>
    </source>
</evidence>
<dbReference type="Proteomes" id="UP000616839">
    <property type="component" value="Unassembled WGS sequence"/>
</dbReference>
<keyword evidence="2 6" id="KW-0813">Transport</keyword>
<evidence type="ECO:0000259" key="8">
    <source>
        <dbReference type="PROSITE" id="PS50928"/>
    </source>
</evidence>
<dbReference type="CDD" id="cd06261">
    <property type="entry name" value="TM_PBP2"/>
    <property type="match status" value="1"/>
</dbReference>
<dbReference type="InterPro" id="IPR051204">
    <property type="entry name" value="ABC_transp_perm/SBD"/>
</dbReference>
<dbReference type="InterPro" id="IPR035906">
    <property type="entry name" value="MetI-like_sf"/>
</dbReference>
<keyword evidence="10" id="KW-1185">Reference proteome</keyword>
<feature type="transmembrane region" description="Helical" evidence="6">
    <location>
        <begin position="184"/>
        <end position="205"/>
    </location>
</feature>
<sequence length="269" mass="28443">MATDTATEHPEETIGAQTGTPVKIETSSTHRSLIGWFGMPVFLILILGATYIWIQGRELDSIEQRVLNQRVLTEKLVEHLQLVAVSTAIVIAIAIPLGVILTRPFARRAVPITLAIANGGQAIPSLGLITIVVIWMGIGFTPVIIGLVAYSALPILRNTMVGLQQVDHSFIKASRGMGLSPMQVLMQVELPLAIPVMIAGIRTALVINVGTATLATFFGAGGLGFVIFQGIGLNRDPVLITGVVMASGLALLVDYLAGVAGHFLSPRGL</sequence>
<keyword evidence="3 6" id="KW-0812">Transmembrane</keyword>
<evidence type="ECO:0000256" key="2">
    <source>
        <dbReference type="ARBA" id="ARBA00022448"/>
    </source>
</evidence>
<accession>A0A927Q1S4</accession>
<dbReference type="GO" id="GO:0055085">
    <property type="term" value="P:transmembrane transport"/>
    <property type="evidence" value="ECO:0007669"/>
    <property type="project" value="InterPro"/>
</dbReference>
<feature type="transmembrane region" description="Helical" evidence="6">
    <location>
        <begin position="33"/>
        <end position="54"/>
    </location>
</feature>
<dbReference type="SUPFAM" id="SSF161098">
    <property type="entry name" value="MetI-like"/>
    <property type="match status" value="1"/>
</dbReference>
<organism evidence="9 10">
    <name type="scientific">Nocardioides donggukensis</name>
    <dbReference type="NCBI Taxonomy" id="2774019"/>
    <lineage>
        <taxon>Bacteria</taxon>
        <taxon>Bacillati</taxon>
        <taxon>Actinomycetota</taxon>
        <taxon>Actinomycetes</taxon>
        <taxon>Propionibacteriales</taxon>
        <taxon>Nocardioidaceae</taxon>
        <taxon>Nocardioides</taxon>
    </lineage>
</organism>
<evidence type="ECO:0000256" key="5">
    <source>
        <dbReference type="ARBA" id="ARBA00023136"/>
    </source>
</evidence>
<evidence type="ECO:0000313" key="10">
    <source>
        <dbReference type="Proteomes" id="UP000616839"/>
    </source>
</evidence>
<comment type="caution">
    <text evidence="9">The sequence shown here is derived from an EMBL/GenBank/DDBJ whole genome shotgun (WGS) entry which is preliminary data.</text>
</comment>
<evidence type="ECO:0000256" key="3">
    <source>
        <dbReference type="ARBA" id="ARBA00022692"/>
    </source>
</evidence>
<feature type="transmembrane region" description="Helical" evidence="6">
    <location>
        <begin position="122"/>
        <end position="150"/>
    </location>
</feature>
<evidence type="ECO:0000256" key="6">
    <source>
        <dbReference type="RuleBase" id="RU363032"/>
    </source>
</evidence>
<keyword evidence="4 6" id="KW-1133">Transmembrane helix</keyword>
<comment type="similarity">
    <text evidence="6">Belongs to the binding-protein-dependent transport system permease family.</text>
</comment>
<feature type="transmembrane region" description="Helical" evidence="6">
    <location>
        <begin position="238"/>
        <end position="264"/>
    </location>
</feature>
<dbReference type="PROSITE" id="PS50928">
    <property type="entry name" value="ABC_TM1"/>
    <property type="match status" value="1"/>
</dbReference>
<proteinExistence type="inferred from homology"/>
<dbReference type="Gene3D" id="1.10.3720.10">
    <property type="entry name" value="MetI-like"/>
    <property type="match status" value="1"/>
</dbReference>
<name>A0A927Q1S4_9ACTN</name>
<feature type="compositionally biased region" description="Basic and acidic residues" evidence="7">
    <location>
        <begin position="1"/>
        <end position="12"/>
    </location>
</feature>